<evidence type="ECO:0000259" key="3">
    <source>
        <dbReference type="Pfam" id="PF03061"/>
    </source>
</evidence>
<feature type="domain" description="Thioesterase" evidence="3">
    <location>
        <begin position="51"/>
        <end position="125"/>
    </location>
</feature>
<proteinExistence type="inferred from homology"/>
<dbReference type="InterPro" id="IPR029069">
    <property type="entry name" value="HotDog_dom_sf"/>
</dbReference>
<evidence type="ECO:0000256" key="2">
    <source>
        <dbReference type="ARBA" id="ARBA00022801"/>
    </source>
</evidence>
<keyword evidence="2" id="KW-0378">Hydrolase</keyword>
<dbReference type="EMBL" id="QPJK01000007">
    <property type="protein sequence ID" value="RCW68813.1"/>
    <property type="molecule type" value="Genomic_DNA"/>
</dbReference>
<dbReference type="SUPFAM" id="SSF54637">
    <property type="entry name" value="Thioesterase/thiol ester dehydrase-isomerase"/>
    <property type="match status" value="1"/>
</dbReference>
<name>A0A368XLH0_9BURK</name>
<gene>
    <name evidence="4" type="ORF">DES41_107335</name>
</gene>
<sequence length="140" mass="15241">MTSTPPSPDAISYFGIEVPFMQHIGLRPLLLDSDRCHTLLAMRPDIVNSRGDIHGGTLMSAFDFTLSGAARAHDPERLGVITVDMTTHFYEPARTDLTVIGRCTRRGRSLAFCEGEIVDTAGTVVAVARAVFKLVVRQPA</sequence>
<dbReference type="Gene3D" id="3.10.129.10">
    <property type="entry name" value="Hotdog Thioesterase"/>
    <property type="match status" value="1"/>
</dbReference>
<dbReference type="NCBIfam" id="TIGR00369">
    <property type="entry name" value="unchar_dom_1"/>
    <property type="match status" value="1"/>
</dbReference>
<comment type="caution">
    <text evidence="4">The sequence shown here is derived from an EMBL/GenBank/DDBJ whole genome shotgun (WGS) entry which is preliminary data.</text>
</comment>
<dbReference type="InterPro" id="IPR039298">
    <property type="entry name" value="ACOT13"/>
</dbReference>
<keyword evidence="5" id="KW-1185">Reference proteome</keyword>
<dbReference type="Proteomes" id="UP000252884">
    <property type="component" value="Unassembled WGS sequence"/>
</dbReference>
<dbReference type="AlphaFoldDB" id="A0A368XLH0"/>
<dbReference type="InterPro" id="IPR006683">
    <property type="entry name" value="Thioestr_dom"/>
</dbReference>
<protein>
    <submittedName>
        <fullName evidence="4">Uncharacterized protein (TIGR00369 family)</fullName>
    </submittedName>
</protein>
<reference evidence="4 5" key="1">
    <citation type="submission" date="2018-07" db="EMBL/GenBank/DDBJ databases">
        <title>Genomic Encyclopedia of Type Strains, Phase IV (KMG-IV): sequencing the most valuable type-strain genomes for metagenomic binning, comparative biology and taxonomic classification.</title>
        <authorList>
            <person name="Goeker M."/>
        </authorList>
    </citation>
    <scope>NUCLEOTIDE SEQUENCE [LARGE SCALE GENOMIC DNA]</scope>
    <source>
        <strain evidence="4 5">DSM 21634</strain>
    </source>
</reference>
<dbReference type="PANTHER" id="PTHR21660">
    <property type="entry name" value="THIOESTERASE SUPERFAMILY MEMBER-RELATED"/>
    <property type="match status" value="1"/>
</dbReference>
<organism evidence="4 5">
    <name type="scientific">Pseudorhodoferax soli</name>
    <dbReference type="NCBI Taxonomy" id="545864"/>
    <lineage>
        <taxon>Bacteria</taxon>
        <taxon>Pseudomonadati</taxon>
        <taxon>Pseudomonadota</taxon>
        <taxon>Betaproteobacteria</taxon>
        <taxon>Burkholderiales</taxon>
        <taxon>Comamonadaceae</taxon>
    </lineage>
</organism>
<comment type="similarity">
    <text evidence="1">Belongs to the thioesterase PaaI family.</text>
</comment>
<dbReference type="OrthoDB" id="9813158at2"/>
<dbReference type="GO" id="GO:0047617">
    <property type="term" value="F:fatty acyl-CoA hydrolase activity"/>
    <property type="evidence" value="ECO:0007669"/>
    <property type="project" value="InterPro"/>
</dbReference>
<evidence type="ECO:0000313" key="4">
    <source>
        <dbReference type="EMBL" id="RCW68813.1"/>
    </source>
</evidence>
<dbReference type="InterPro" id="IPR003736">
    <property type="entry name" value="PAAI_dom"/>
</dbReference>
<evidence type="ECO:0000313" key="5">
    <source>
        <dbReference type="Proteomes" id="UP000252884"/>
    </source>
</evidence>
<dbReference type="PANTHER" id="PTHR21660:SF1">
    <property type="entry name" value="ACYL-COENZYME A THIOESTERASE 13"/>
    <property type="match status" value="1"/>
</dbReference>
<accession>A0A368XLH0</accession>
<dbReference type="Pfam" id="PF03061">
    <property type="entry name" value="4HBT"/>
    <property type="match status" value="1"/>
</dbReference>
<dbReference type="CDD" id="cd03443">
    <property type="entry name" value="PaaI_thioesterase"/>
    <property type="match status" value="1"/>
</dbReference>
<evidence type="ECO:0000256" key="1">
    <source>
        <dbReference type="ARBA" id="ARBA00008324"/>
    </source>
</evidence>
<dbReference type="RefSeq" id="WP_114470330.1">
    <property type="nucleotide sequence ID" value="NZ_QPJK01000007.1"/>
</dbReference>